<evidence type="ECO:0000313" key="3">
    <source>
        <dbReference type="Proteomes" id="UP000675940"/>
    </source>
</evidence>
<gene>
    <name evidence="2" type="ORF">J5474_09985</name>
</gene>
<protein>
    <submittedName>
        <fullName evidence="2">DUF4345 family protein</fullName>
    </submittedName>
</protein>
<keyword evidence="1" id="KW-0812">Transmembrane</keyword>
<dbReference type="Proteomes" id="UP000675940">
    <property type="component" value="Unassembled WGS sequence"/>
</dbReference>
<sequence length="117" mass="12213">MLTAVNIIIAVMTIAFGAMAFSAPGYAARALDLAPTGSTMGLTELRASAGGLFVAMGLACLIVGDWTWAALGIAYTGAATGRVLSIFIDRPPQPKAFVWFLLEALPAAWLLTLNWPA</sequence>
<proteinExistence type="predicted"/>
<dbReference type="AlphaFoldDB" id="A0A940MRP4"/>
<keyword evidence="1" id="KW-1133">Transmembrane helix</keyword>
<dbReference type="Pfam" id="PF14248">
    <property type="entry name" value="DUF4345"/>
    <property type="match status" value="1"/>
</dbReference>
<accession>A0A940MRP4</accession>
<evidence type="ECO:0000313" key="2">
    <source>
        <dbReference type="EMBL" id="MBP0482817.1"/>
    </source>
</evidence>
<feature type="transmembrane region" description="Helical" evidence="1">
    <location>
        <begin position="96"/>
        <end position="115"/>
    </location>
</feature>
<evidence type="ECO:0000256" key="1">
    <source>
        <dbReference type="SAM" id="Phobius"/>
    </source>
</evidence>
<keyword evidence="3" id="KW-1185">Reference proteome</keyword>
<name>A0A940MRP4_9RHOB</name>
<organism evidence="2 3">
    <name type="scientific">Sagittula salina</name>
    <dbReference type="NCBI Taxonomy" id="2820268"/>
    <lineage>
        <taxon>Bacteria</taxon>
        <taxon>Pseudomonadati</taxon>
        <taxon>Pseudomonadota</taxon>
        <taxon>Alphaproteobacteria</taxon>
        <taxon>Rhodobacterales</taxon>
        <taxon>Roseobacteraceae</taxon>
        <taxon>Sagittula</taxon>
    </lineage>
</organism>
<keyword evidence="1" id="KW-0472">Membrane</keyword>
<dbReference type="InterPro" id="IPR025597">
    <property type="entry name" value="DUF4345"/>
</dbReference>
<comment type="caution">
    <text evidence="2">The sequence shown here is derived from an EMBL/GenBank/DDBJ whole genome shotgun (WGS) entry which is preliminary data.</text>
</comment>
<dbReference type="EMBL" id="JAGISH010000005">
    <property type="protein sequence ID" value="MBP0482817.1"/>
    <property type="molecule type" value="Genomic_DNA"/>
</dbReference>
<dbReference type="RefSeq" id="WP_209360772.1">
    <property type="nucleotide sequence ID" value="NZ_JAGISH010000005.1"/>
</dbReference>
<feature type="transmembrane region" description="Helical" evidence="1">
    <location>
        <begin position="51"/>
        <end position="75"/>
    </location>
</feature>
<reference evidence="2" key="1">
    <citation type="submission" date="2021-03" db="EMBL/GenBank/DDBJ databases">
        <title>Sagittula salina sp. nov. strain M10.9X isolated from the marine waste.</title>
        <authorList>
            <person name="Satari L."/>
            <person name="Molina-Menor E."/>
            <person name="Vidal-Verdu A."/>
            <person name="Pascual J."/>
            <person name="Pereto J."/>
            <person name="Porcar M."/>
        </authorList>
    </citation>
    <scope>NUCLEOTIDE SEQUENCE</scope>
    <source>
        <strain evidence="2">M10.9X</strain>
    </source>
</reference>